<dbReference type="AlphaFoldDB" id="A0AAF0ZNJ3"/>
<name>A0AAF0ZNJ3_SOLVR</name>
<reference evidence="1" key="1">
    <citation type="submission" date="2023-08" db="EMBL/GenBank/DDBJ databases">
        <title>A de novo genome assembly of Solanum verrucosum Schlechtendal, a Mexican diploid species geographically isolated from the other diploid A-genome species in potato relatives.</title>
        <authorList>
            <person name="Hosaka K."/>
        </authorList>
    </citation>
    <scope>NUCLEOTIDE SEQUENCE</scope>
    <source>
        <tissue evidence="1">Young leaves</tissue>
    </source>
</reference>
<dbReference type="EMBL" id="CP133620">
    <property type="protein sequence ID" value="WMV45977.1"/>
    <property type="molecule type" value="Genomic_DNA"/>
</dbReference>
<sequence>MSSDPSMVSTILGAVMLVLMPMGWGFGELSETYGKNLKLIRTLKWEMAGELSFGQMRGTNRFL</sequence>
<organism evidence="1 2">
    <name type="scientific">Solanum verrucosum</name>
    <dbReference type="NCBI Taxonomy" id="315347"/>
    <lineage>
        <taxon>Eukaryota</taxon>
        <taxon>Viridiplantae</taxon>
        <taxon>Streptophyta</taxon>
        <taxon>Embryophyta</taxon>
        <taxon>Tracheophyta</taxon>
        <taxon>Spermatophyta</taxon>
        <taxon>Magnoliopsida</taxon>
        <taxon>eudicotyledons</taxon>
        <taxon>Gunneridae</taxon>
        <taxon>Pentapetalae</taxon>
        <taxon>asterids</taxon>
        <taxon>lamiids</taxon>
        <taxon>Solanales</taxon>
        <taxon>Solanaceae</taxon>
        <taxon>Solanoideae</taxon>
        <taxon>Solaneae</taxon>
        <taxon>Solanum</taxon>
    </lineage>
</organism>
<proteinExistence type="predicted"/>
<accession>A0AAF0ZNJ3</accession>
<dbReference type="Proteomes" id="UP001234989">
    <property type="component" value="Chromosome 9"/>
</dbReference>
<protein>
    <submittedName>
        <fullName evidence="1">Uncharacterized protein</fullName>
    </submittedName>
</protein>
<evidence type="ECO:0000313" key="2">
    <source>
        <dbReference type="Proteomes" id="UP001234989"/>
    </source>
</evidence>
<gene>
    <name evidence="1" type="ORF">MTR67_039362</name>
</gene>
<keyword evidence="2" id="KW-1185">Reference proteome</keyword>
<evidence type="ECO:0000313" key="1">
    <source>
        <dbReference type="EMBL" id="WMV45977.1"/>
    </source>
</evidence>